<dbReference type="Proteomes" id="UP001596003">
    <property type="component" value="Unassembled WGS sequence"/>
</dbReference>
<gene>
    <name evidence="2" type="ORF">ACFO3N_14285</name>
</gene>
<protein>
    <recommendedName>
        <fullName evidence="4">Polysaccharide polymerase</fullName>
    </recommendedName>
</protein>
<evidence type="ECO:0000313" key="3">
    <source>
        <dbReference type="Proteomes" id="UP001596003"/>
    </source>
</evidence>
<reference evidence="3" key="1">
    <citation type="journal article" date="2019" name="Int. J. Syst. Evol. Microbiol.">
        <title>The Global Catalogue of Microorganisms (GCM) 10K type strain sequencing project: providing services to taxonomists for standard genome sequencing and annotation.</title>
        <authorList>
            <consortium name="The Broad Institute Genomics Platform"/>
            <consortium name="The Broad Institute Genome Sequencing Center for Infectious Disease"/>
            <person name="Wu L."/>
            <person name="Ma J."/>
        </authorList>
    </citation>
    <scope>NUCLEOTIDE SEQUENCE [LARGE SCALE GENOMIC DNA]</scope>
    <source>
        <strain evidence="3">NBRC 103627</strain>
    </source>
</reference>
<feature type="transmembrane region" description="Helical" evidence="1">
    <location>
        <begin position="150"/>
        <end position="170"/>
    </location>
</feature>
<name>A0ABV8ZGL4_9FLAO</name>
<feature type="transmembrane region" description="Helical" evidence="1">
    <location>
        <begin position="92"/>
        <end position="111"/>
    </location>
</feature>
<keyword evidence="1" id="KW-0812">Transmembrane</keyword>
<sequence length="414" mass="48184">MSNKQNVKIALIDILFFLLILSTGGLLHQIYGNILSPLFYFVLLIFFAVSDKKYQKSLIKQTIIIQTFVIIALFCNYYFAPFYNEPVFYINTYLRLLSTHIFLFFLLNYNYNVLDQLFRVLKFVALLSLINFLFSPIFSELSFLVSTDRIFIRTLGFIFNYASSFNVLGIDIYRNQGIFWEPGILQIYLNVLFFITTFVRNSSFYRWLSVFLIISTFSTTGLLLLVIQILVYYQKKIFQLNLGLKIFILVFSLPSLIYFLYQNLLDKISGDSVISFDLRLFDLLTAFTYITHFPLSGIGLDVKNYTDQQSKIAITNMPDFTFDVSSTVGLRGNTNSLLMLVVSLGVPIALFCIYRLYKQRIINNKKKLFFLIVVISCMSEPLILGNFFMLLFLSSSYKFEYYHVGTDNNRLLVD</sequence>
<keyword evidence="3" id="KW-1185">Reference proteome</keyword>
<evidence type="ECO:0000256" key="1">
    <source>
        <dbReference type="SAM" id="Phobius"/>
    </source>
</evidence>
<proteinExistence type="predicted"/>
<feature type="transmembrane region" description="Helical" evidence="1">
    <location>
        <begin position="30"/>
        <end position="50"/>
    </location>
</feature>
<dbReference type="EMBL" id="JBHSFY010000008">
    <property type="protein sequence ID" value="MFC4478240.1"/>
    <property type="molecule type" value="Genomic_DNA"/>
</dbReference>
<feature type="transmembrane region" description="Helical" evidence="1">
    <location>
        <begin position="62"/>
        <end position="80"/>
    </location>
</feature>
<evidence type="ECO:0008006" key="4">
    <source>
        <dbReference type="Google" id="ProtNLM"/>
    </source>
</evidence>
<feature type="transmembrane region" description="Helical" evidence="1">
    <location>
        <begin position="242"/>
        <end position="261"/>
    </location>
</feature>
<dbReference type="RefSeq" id="WP_379798744.1">
    <property type="nucleotide sequence ID" value="NZ_JBHSFY010000008.1"/>
</dbReference>
<keyword evidence="1" id="KW-1133">Transmembrane helix</keyword>
<feature type="transmembrane region" description="Helical" evidence="1">
    <location>
        <begin position="123"/>
        <end position="144"/>
    </location>
</feature>
<organism evidence="2 3">
    <name type="scientific">Flavobacterium chungangensis</name>
    <dbReference type="NCBI Taxonomy" id="2708132"/>
    <lineage>
        <taxon>Bacteria</taxon>
        <taxon>Pseudomonadati</taxon>
        <taxon>Bacteroidota</taxon>
        <taxon>Flavobacteriia</taxon>
        <taxon>Flavobacteriales</taxon>
        <taxon>Flavobacteriaceae</taxon>
        <taxon>Flavobacterium</taxon>
    </lineage>
</organism>
<keyword evidence="1" id="KW-0472">Membrane</keyword>
<feature type="transmembrane region" description="Helical" evidence="1">
    <location>
        <begin position="205"/>
        <end position="230"/>
    </location>
</feature>
<feature type="transmembrane region" description="Helical" evidence="1">
    <location>
        <begin position="177"/>
        <end position="199"/>
    </location>
</feature>
<feature type="transmembrane region" description="Helical" evidence="1">
    <location>
        <begin position="337"/>
        <end position="357"/>
    </location>
</feature>
<comment type="caution">
    <text evidence="2">The sequence shown here is derived from an EMBL/GenBank/DDBJ whole genome shotgun (WGS) entry which is preliminary data.</text>
</comment>
<feature type="transmembrane region" description="Helical" evidence="1">
    <location>
        <begin position="7"/>
        <end position="24"/>
    </location>
</feature>
<evidence type="ECO:0000313" key="2">
    <source>
        <dbReference type="EMBL" id="MFC4478240.1"/>
    </source>
</evidence>
<accession>A0ABV8ZGL4</accession>
<feature type="transmembrane region" description="Helical" evidence="1">
    <location>
        <begin position="369"/>
        <end position="393"/>
    </location>
</feature>